<keyword evidence="1" id="KW-0472">Membrane</keyword>
<dbReference type="Proteomes" id="UP001225378">
    <property type="component" value="Plasmid unnamed2"/>
</dbReference>
<protein>
    <submittedName>
        <fullName evidence="2">Uncharacterized protein</fullName>
    </submittedName>
</protein>
<evidence type="ECO:0000256" key="1">
    <source>
        <dbReference type="SAM" id="Phobius"/>
    </source>
</evidence>
<organism evidence="2 3">
    <name type="scientific">Methylomarinum roseum</name>
    <dbReference type="NCBI Taxonomy" id="3067653"/>
    <lineage>
        <taxon>Bacteria</taxon>
        <taxon>Pseudomonadati</taxon>
        <taxon>Pseudomonadota</taxon>
        <taxon>Gammaproteobacteria</taxon>
        <taxon>Methylococcales</taxon>
        <taxon>Methylococcaceae</taxon>
        <taxon>Methylomarinum</taxon>
    </lineage>
</organism>
<evidence type="ECO:0000313" key="3">
    <source>
        <dbReference type="Proteomes" id="UP001225378"/>
    </source>
</evidence>
<accession>A0AAU7P0C6</accession>
<dbReference type="AlphaFoldDB" id="A0AAU7P0C6"/>
<sequence length="65" mass="6783">MSLDDSRPTKLIYSFLGISVIGLGGLISVTSDELSAIIEGLIFIGFGGAIIYSGIKEKSFTANNA</sequence>
<keyword evidence="1" id="KW-1133">Transmembrane helix</keyword>
<feature type="transmembrane region" description="Helical" evidence="1">
    <location>
        <begin position="12"/>
        <end position="30"/>
    </location>
</feature>
<keyword evidence="3" id="KW-1185">Reference proteome</keyword>
<reference evidence="2 3" key="1">
    <citation type="journal article" date="2024" name="Microbiology">
        <title>Methylomarinum rosea sp. nov., a novel halophilic methanotrophic bacterium from the hypersaline Lake Elton.</title>
        <authorList>
            <person name="Suleimanov R.Z."/>
            <person name="Oshkin I.Y."/>
            <person name="Danilova O.V."/>
            <person name="Suzina N.E."/>
            <person name="Dedysh S.N."/>
        </authorList>
    </citation>
    <scope>NUCLEOTIDE SEQUENCE [LARGE SCALE GENOMIC DNA]</scope>
    <source>
        <strain evidence="2 3">Ch1-1</strain>
        <plasmid evidence="3">unnamed2</plasmid>
    </source>
</reference>
<dbReference type="RefSeq" id="WP_305906276.1">
    <property type="nucleotide sequence ID" value="NZ_CP157744.1"/>
</dbReference>
<evidence type="ECO:0000313" key="2">
    <source>
        <dbReference type="EMBL" id="XBS22741.1"/>
    </source>
</evidence>
<feature type="transmembrane region" description="Helical" evidence="1">
    <location>
        <begin position="36"/>
        <end position="55"/>
    </location>
</feature>
<keyword evidence="1" id="KW-0812">Transmembrane</keyword>
<dbReference type="KEGG" id="mech:Q9L42_020750"/>
<proteinExistence type="predicted"/>
<dbReference type="EMBL" id="CP157744">
    <property type="protein sequence ID" value="XBS22741.1"/>
    <property type="molecule type" value="Genomic_DNA"/>
</dbReference>
<gene>
    <name evidence="2" type="ORF">Q9L42_020750</name>
</gene>
<name>A0AAU7P0C6_9GAMM</name>
<keyword evidence="2" id="KW-0614">Plasmid</keyword>
<geneLocation type="plasmid" evidence="2 3">
    <name>unnamed2</name>
</geneLocation>